<organism evidence="1 2">
    <name type="scientific">Marinobacter alkaliphilus</name>
    <dbReference type="NCBI Taxonomy" id="254719"/>
    <lineage>
        <taxon>Bacteria</taxon>
        <taxon>Pseudomonadati</taxon>
        <taxon>Pseudomonadota</taxon>
        <taxon>Gammaproteobacteria</taxon>
        <taxon>Pseudomonadales</taxon>
        <taxon>Marinobacteraceae</taxon>
        <taxon>Marinobacter</taxon>
    </lineage>
</organism>
<accession>A0ABZ3E7V1</accession>
<keyword evidence="2" id="KW-1185">Reference proteome</keyword>
<evidence type="ECO:0000313" key="2">
    <source>
        <dbReference type="Proteomes" id="UP001445268"/>
    </source>
</evidence>
<dbReference type="EMBL" id="CP152380">
    <property type="protein sequence ID" value="XAF55774.1"/>
    <property type="molecule type" value="Genomic_DNA"/>
</dbReference>
<dbReference type="RefSeq" id="WP_342632503.1">
    <property type="nucleotide sequence ID" value="NZ_CP152380.1"/>
</dbReference>
<sequence length="94" mass="10438">MQSPDELTVTNFELAEEGFSVVLTNAIEDQRAVLENLAASHQARRNMLEQSVGGTVDRRILKDGVQLAAEMQFRAQRVLSLLEAAREREAGRLA</sequence>
<proteinExistence type="predicted"/>
<reference evidence="1 2" key="1">
    <citation type="submission" date="2024-04" db="EMBL/GenBank/DDBJ databases">
        <title>Marinobacter sp. SBY-1.</title>
        <authorList>
            <person name="Pan C."/>
        </authorList>
    </citation>
    <scope>NUCLEOTIDE SEQUENCE [LARGE SCALE GENOMIC DNA]</scope>
    <source>
        <strain evidence="1 2">SBY-1</strain>
    </source>
</reference>
<evidence type="ECO:0000313" key="1">
    <source>
        <dbReference type="EMBL" id="XAF55774.1"/>
    </source>
</evidence>
<gene>
    <name evidence="1" type="ORF">AAGT77_09625</name>
</gene>
<dbReference type="Proteomes" id="UP001445268">
    <property type="component" value="Chromosome"/>
</dbReference>
<protein>
    <submittedName>
        <fullName evidence="1">Uncharacterized protein</fullName>
    </submittedName>
</protein>
<name>A0ABZ3E7V1_9GAMM</name>